<dbReference type="GeneID" id="93120571"/>
<evidence type="ECO:0000313" key="2">
    <source>
        <dbReference type="Proteomes" id="UP000023104"/>
    </source>
</evidence>
<comment type="caution">
    <text evidence="1">The sequence shown here is derived from an EMBL/GenBank/DDBJ whole genome shotgun (WGS) entry which is preliminary data.</text>
</comment>
<dbReference type="RefSeq" id="WP_032826432.1">
    <property type="nucleotide sequence ID" value="NZ_JDTF01000004.1"/>
</dbReference>
<dbReference type="Proteomes" id="UP000023104">
    <property type="component" value="Unassembled WGS sequence"/>
</dbReference>
<evidence type="ECO:0000313" key="1">
    <source>
        <dbReference type="EMBL" id="EXX93442.1"/>
    </source>
</evidence>
<sequence length="65" mass="6592">MILSGAMLLNWHGQKTGKPEFSQAAAAIEQTIANTISAGQCTRDVGGSLGTREAGAAFVSALSQA</sequence>
<dbReference type="SUPFAM" id="SSF53659">
    <property type="entry name" value="Isocitrate/Isopropylmalate dehydrogenase-like"/>
    <property type="match status" value="1"/>
</dbReference>
<organism evidence="1 2">
    <name type="scientific">Bordetella holmesii 1058</name>
    <dbReference type="NCBI Taxonomy" id="1247648"/>
    <lineage>
        <taxon>Bacteria</taxon>
        <taxon>Pseudomonadati</taxon>
        <taxon>Pseudomonadota</taxon>
        <taxon>Betaproteobacteria</taxon>
        <taxon>Burkholderiales</taxon>
        <taxon>Alcaligenaceae</taxon>
        <taxon>Bordetella</taxon>
    </lineage>
</organism>
<keyword evidence="2" id="KW-1185">Reference proteome</keyword>
<gene>
    <name evidence="1" type="ORF">D559_0834</name>
</gene>
<accession>A0ABP3BE24</accession>
<protein>
    <submittedName>
        <fullName evidence="1">3-isopropylmalate dehydrogenase</fullName>
    </submittedName>
</protein>
<name>A0ABP3BE24_9BORD</name>
<dbReference type="Gene3D" id="3.40.718.10">
    <property type="entry name" value="Isopropylmalate Dehydrogenase"/>
    <property type="match status" value="1"/>
</dbReference>
<proteinExistence type="predicted"/>
<dbReference type="EMBL" id="JDTF01000004">
    <property type="protein sequence ID" value="EXX93442.1"/>
    <property type="molecule type" value="Genomic_DNA"/>
</dbReference>
<reference evidence="1 2" key="1">
    <citation type="submission" date="2014-02" db="EMBL/GenBank/DDBJ databases">
        <title>Whole Genome Sequencing Of Bordetella Holmesii, An Emerging Opportunistic Infection Of Humans.</title>
        <authorList>
            <person name="Tettelin H."/>
            <person name="Hooven T.A."/>
            <person name="Hine E."/>
            <person name="Su Q."/>
            <person name="Huard R.C."/>
            <person name="Della-Latta P."/>
            <person name="Daugherty S.C."/>
            <person name="Agrawal S."/>
            <person name="Sengamalay N."/>
            <person name="Tallon L.J."/>
            <person name="Sadzewicz L."/>
            <person name="Whittier S."/>
            <person name="Fraser C.M."/>
            <person name="Ratner A.J."/>
        </authorList>
    </citation>
    <scope>NUCLEOTIDE SEQUENCE [LARGE SCALE GENOMIC DNA]</scope>
    <source>
        <strain evidence="1 2">1058</strain>
    </source>
</reference>